<dbReference type="EMBL" id="JACWMX010000010">
    <property type="protein sequence ID" value="MBD1395244.1"/>
    <property type="molecule type" value="Genomic_DNA"/>
</dbReference>
<gene>
    <name evidence="2" type="ORF">IDJ76_19225</name>
</gene>
<dbReference type="InterPro" id="IPR000305">
    <property type="entry name" value="GIY-YIG_endonuc"/>
</dbReference>
<accession>A0A926S4G8</accession>
<protein>
    <recommendedName>
        <fullName evidence="1">GIY-YIG domain-containing protein</fullName>
    </recommendedName>
</protein>
<organism evidence="2 3">
    <name type="scientific">Mucilaginibacter glaciei</name>
    <dbReference type="NCBI Taxonomy" id="2772109"/>
    <lineage>
        <taxon>Bacteria</taxon>
        <taxon>Pseudomonadati</taxon>
        <taxon>Bacteroidota</taxon>
        <taxon>Sphingobacteriia</taxon>
        <taxon>Sphingobacteriales</taxon>
        <taxon>Sphingobacteriaceae</taxon>
        <taxon>Mucilaginibacter</taxon>
    </lineage>
</organism>
<proteinExistence type="predicted"/>
<dbReference type="Proteomes" id="UP000619078">
    <property type="component" value="Unassembled WGS sequence"/>
</dbReference>
<reference evidence="2" key="1">
    <citation type="submission" date="2020-09" db="EMBL/GenBank/DDBJ databases">
        <title>Novel species of Mucilaginibacter isolated from a glacier on the Tibetan Plateau.</title>
        <authorList>
            <person name="Liu Q."/>
            <person name="Xin Y.-H."/>
        </authorList>
    </citation>
    <scope>NUCLEOTIDE SEQUENCE</scope>
    <source>
        <strain evidence="2">ZB1P21</strain>
    </source>
</reference>
<evidence type="ECO:0000259" key="1">
    <source>
        <dbReference type="PROSITE" id="PS50164"/>
    </source>
</evidence>
<sequence>MLNSAFDLGEELRLREISYKLHQTLWDPGEFSKIDLDLKNWTTFKYLNDDGSDFNADIKLLPQNSGGIYMFSIKCPVIPGMTDFPVYIGRALYTKGQNLEKRCKEYFQKYARSGERPKITRMFHYWAHDLHLNFMPLEDNQEIANHEKFLINALLLPFNDQIPDMETRQAVKAFNL</sequence>
<evidence type="ECO:0000313" key="2">
    <source>
        <dbReference type="EMBL" id="MBD1395244.1"/>
    </source>
</evidence>
<evidence type="ECO:0000313" key="3">
    <source>
        <dbReference type="Proteomes" id="UP000619078"/>
    </source>
</evidence>
<dbReference type="AlphaFoldDB" id="A0A926S4G8"/>
<name>A0A926S4G8_9SPHI</name>
<keyword evidence="3" id="KW-1185">Reference proteome</keyword>
<dbReference type="RefSeq" id="WP_191165684.1">
    <property type="nucleotide sequence ID" value="NZ_JACWMX010000010.1"/>
</dbReference>
<comment type="caution">
    <text evidence="2">The sequence shown here is derived from an EMBL/GenBank/DDBJ whole genome shotgun (WGS) entry which is preliminary data.</text>
</comment>
<dbReference type="PROSITE" id="PS50164">
    <property type="entry name" value="GIY_YIG"/>
    <property type="match status" value="1"/>
</dbReference>
<feature type="domain" description="GIY-YIG" evidence="1">
    <location>
        <begin position="64"/>
        <end position="160"/>
    </location>
</feature>